<gene>
    <name evidence="1" type="ORF">CLODIP_2_CD06502</name>
</gene>
<name>A0A8S1CV91_9INSE</name>
<dbReference type="AlphaFoldDB" id="A0A8S1CV91"/>
<evidence type="ECO:0000313" key="1">
    <source>
        <dbReference type="EMBL" id="CAB3372102.1"/>
    </source>
</evidence>
<sequence length="74" mass="8443">MKKSSVDFLYQPIYNEPPFLQHEDALDLECSAPRHKFSTGRFFDTSTHGAEPIHTSVVVTRHRRSSAGRKEARA</sequence>
<protein>
    <submittedName>
        <fullName evidence="1">Uncharacterized protein</fullName>
    </submittedName>
</protein>
<organism evidence="1 2">
    <name type="scientific">Cloeon dipterum</name>
    <dbReference type="NCBI Taxonomy" id="197152"/>
    <lineage>
        <taxon>Eukaryota</taxon>
        <taxon>Metazoa</taxon>
        <taxon>Ecdysozoa</taxon>
        <taxon>Arthropoda</taxon>
        <taxon>Hexapoda</taxon>
        <taxon>Insecta</taxon>
        <taxon>Pterygota</taxon>
        <taxon>Palaeoptera</taxon>
        <taxon>Ephemeroptera</taxon>
        <taxon>Pisciforma</taxon>
        <taxon>Baetidae</taxon>
        <taxon>Cloeon</taxon>
    </lineage>
</organism>
<reference evidence="1 2" key="1">
    <citation type="submission" date="2020-04" db="EMBL/GenBank/DDBJ databases">
        <authorList>
            <person name="Alioto T."/>
            <person name="Alioto T."/>
            <person name="Gomez Garrido J."/>
        </authorList>
    </citation>
    <scope>NUCLEOTIDE SEQUENCE [LARGE SCALE GENOMIC DNA]</scope>
</reference>
<dbReference type="Proteomes" id="UP000494165">
    <property type="component" value="Unassembled WGS sequence"/>
</dbReference>
<dbReference type="EMBL" id="CADEPI010000068">
    <property type="protein sequence ID" value="CAB3372102.1"/>
    <property type="molecule type" value="Genomic_DNA"/>
</dbReference>
<keyword evidence="2" id="KW-1185">Reference proteome</keyword>
<accession>A0A8S1CV91</accession>
<proteinExistence type="predicted"/>
<comment type="caution">
    <text evidence="1">The sequence shown here is derived from an EMBL/GenBank/DDBJ whole genome shotgun (WGS) entry which is preliminary data.</text>
</comment>
<evidence type="ECO:0000313" key="2">
    <source>
        <dbReference type="Proteomes" id="UP000494165"/>
    </source>
</evidence>